<dbReference type="SMART" id="SM00336">
    <property type="entry name" value="BBOX"/>
    <property type="match status" value="1"/>
</dbReference>
<dbReference type="InterPro" id="IPR000315">
    <property type="entry name" value="Znf_B-box"/>
</dbReference>
<proteinExistence type="predicted"/>
<sequence length="475" mass="53326">FWVLDPTGRLGTGTMAADSPAESFRDEASCSICLGFFQDPVSIHCGHNFCRVCITRCWEEAEENFACPQCKETAPQRNLRPNRELAKIIEIAKRLSLQAAKGGAGGERLCEKHREALKLFCEEDQTPICLVCRESQAHRVHAVVPIEEAAEEHKVGRSLCLVWGRGTRRGPEEKMETERQKVVSEVKELHQFVEGQERLLLERLAKLDQEIMRRQEENINRLLEEISSIGKQIHELEEKCQQPACEFLQIFLLSRLEMDGAQKTVETSPELGEKPTGLPQKNAALKEILMKFQGTEKLGRRGFEVVLTLDPETAHPRLVLSEDRKRVRWEDTRQPVPDNPKRFDSSRCVLGCQGFSAGRHYWEVEVGDGEAWAVGVAKESVRRKGRISVNPKVGIWAVGQCGSQYQALTSPTIPISLLAAPKVIGIYLDYEAGRVAFFDSNNEAPIFTYAPTSFAGEQILPLLCLGRGCQFTLSP</sequence>
<evidence type="ECO:0000259" key="8">
    <source>
        <dbReference type="PROSITE" id="PS50188"/>
    </source>
</evidence>
<keyword evidence="3" id="KW-0862">Zinc</keyword>
<dbReference type="InterPro" id="IPR043136">
    <property type="entry name" value="B30.2/SPRY_sf"/>
</dbReference>
<dbReference type="SUPFAM" id="SSF57845">
    <property type="entry name" value="B-box zinc-binding domain"/>
    <property type="match status" value="1"/>
</dbReference>
<feature type="domain" description="B box-type" evidence="7">
    <location>
        <begin position="105"/>
        <end position="146"/>
    </location>
</feature>
<dbReference type="InterPro" id="IPR006574">
    <property type="entry name" value="PRY"/>
</dbReference>
<keyword evidence="2 4" id="KW-0863">Zinc-finger</keyword>
<evidence type="ECO:0000259" key="7">
    <source>
        <dbReference type="PROSITE" id="PS50119"/>
    </source>
</evidence>
<dbReference type="Gene3D" id="3.30.40.10">
    <property type="entry name" value="Zinc/RING finger domain, C3HC4 (zinc finger)"/>
    <property type="match status" value="1"/>
</dbReference>
<dbReference type="PROSITE" id="PS50119">
    <property type="entry name" value="ZF_BBOX"/>
    <property type="match status" value="1"/>
</dbReference>
<dbReference type="PANTHER" id="PTHR24103">
    <property type="entry name" value="E3 UBIQUITIN-PROTEIN LIGASE TRIM"/>
    <property type="match status" value="1"/>
</dbReference>
<organism evidence="9 10">
    <name type="scientific">Accipiter nisus</name>
    <name type="common">Eurasian sparrowhawk</name>
    <dbReference type="NCBI Taxonomy" id="211598"/>
    <lineage>
        <taxon>Eukaryota</taxon>
        <taxon>Metazoa</taxon>
        <taxon>Chordata</taxon>
        <taxon>Craniata</taxon>
        <taxon>Vertebrata</taxon>
        <taxon>Euteleostomi</taxon>
        <taxon>Archelosauria</taxon>
        <taxon>Archosauria</taxon>
        <taxon>Dinosauria</taxon>
        <taxon>Saurischia</taxon>
        <taxon>Theropoda</taxon>
        <taxon>Coelurosauria</taxon>
        <taxon>Aves</taxon>
        <taxon>Neognathae</taxon>
        <taxon>Neoaves</taxon>
        <taxon>Telluraves</taxon>
        <taxon>Accipitrimorphae</taxon>
        <taxon>Accipitriformes</taxon>
        <taxon>Accipitridae</taxon>
        <taxon>Accipitrinae</taxon>
        <taxon>Accipiter</taxon>
    </lineage>
</organism>
<dbReference type="SMART" id="SM00449">
    <property type="entry name" value="SPRY"/>
    <property type="match status" value="1"/>
</dbReference>
<evidence type="ECO:0000256" key="1">
    <source>
        <dbReference type="ARBA" id="ARBA00022723"/>
    </source>
</evidence>
<dbReference type="FunFam" id="2.60.120.920:FF:000004">
    <property type="entry name" value="Butyrophilin subfamily 1 member A1"/>
    <property type="match status" value="1"/>
</dbReference>
<dbReference type="PRINTS" id="PR01407">
    <property type="entry name" value="BUTYPHLNCDUF"/>
</dbReference>
<feature type="coiled-coil region" evidence="5">
    <location>
        <begin position="205"/>
        <end position="239"/>
    </location>
</feature>
<evidence type="ECO:0000256" key="3">
    <source>
        <dbReference type="ARBA" id="ARBA00022833"/>
    </source>
</evidence>
<dbReference type="InterPro" id="IPR003877">
    <property type="entry name" value="SPRY_dom"/>
</dbReference>
<accession>A0A8B9S1V1</accession>
<keyword evidence="5" id="KW-0175">Coiled coil</keyword>
<name>A0A8B9S1V1_9AVES</name>
<dbReference type="InterPro" id="IPR050143">
    <property type="entry name" value="TRIM/RBCC"/>
</dbReference>
<evidence type="ECO:0000256" key="5">
    <source>
        <dbReference type="SAM" id="Coils"/>
    </source>
</evidence>
<dbReference type="Ensembl" id="ENSANIT00000025999.1">
    <property type="protein sequence ID" value="ENSANIP00000025165.1"/>
    <property type="gene ID" value="ENSANIG00000016995.1"/>
</dbReference>
<dbReference type="Proteomes" id="UP000694541">
    <property type="component" value="Unplaced"/>
</dbReference>
<dbReference type="SUPFAM" id="SSF49899">
    <property type="entry name" value="Concanavalin A-like lectins/glucanases"/>
    <property type="match status" value="1"/>
</dbReference>
<evidence type="ECO:0000313" key="10">
    <source>
        <dbReference type="Proteomes" id="UP000694541"/>
    </source>
</evidence>
<dbReference type="Gene3D" id="3.30.160.60">
    <property type="entry name" value="Classic Zinc Finger"/>
    <property type="match status" value="1"/>
</dbReference>
<dbReference type="InterPro" id="IPR001870">
    <property type="entry name" value="B30.2/SPRY"/>
</dbReference>
<dbReference type="InterPro" id="IPR013083">
    <property type="entry name" value="Znf_RING/FYVE/PHD"/>
</dbReference>
<feature type="domain" description="RING-type" evidence="6">
    <location>
        <begin position="30"/>
        <end position="71"/>
    </location>
</feature>
<dbReference type="AlphaFoldDB" id="A0A8B9S1V1"/>
<dbReference type="PROSITE" id="PS50188">
    <property type="entry name" value="B302_SPRY"/>
    <property type="match status" value="1"/>
</dbReference>
<protein>
    <submittedName>
        <fullName evidence="9">Uncharacterized protein</fullName>
    </submittedName>
</protein>
<dbReference type="Gene3D" id="2.60.120.920">
    <property type="match status" value="1"/>
</dbReference>
<dbReference type="SMART" id="SM00184">
    <property type="entry name" value="RING"/>
    <property type="match status" value="1"/>
</dbReference>
<evidence type="ECO:0000256" key="2">
    <source>
        <dbReference type="ARBA" id="ARBA00022771"/>
    </source>
</evidence>
<dbReference type="InterPro" id="IPR003879">
    <property type="entry name" value="Butyrophylin_SPRY"/>
</dbReference>
<dbReference type="Pfam" id="PF00643">
    <property type="entry name" value="zf-B_box"/>
    <property type="match status" value="1"/>
</dbReference>
<dbReference type="InterPro" id="IPR017907">
    <property type="entry name" value="Znf_RING_CS"/>
</dbReference>
<dbReference type="InterPro" id="IPR013320">
    <property type="entry name" value="ConA-like_dom_sf"/>
</dbReference>
<feature type="domain" description="B30.2/SPRY" evidence="8">
    <location>
        <begin position="287"/>
        <end position="475"/>
    </location>
</feature>
<dbReference type="InterPro" id="IPR001841">
    <property type="entry name" value="Znf_RING"/>
</dbReference>
<evidence type="ECO:0000259" key="6">
    <source>
        <dbReference type="PROSITE" id="PS50089"/>
    </source>
</evidence>
<dbReference type="Pfam" id="PF00622">
    <property type="entry name" value="SPRY"/>
    <property type="match status" value="1"/>
</dbReference>
<dbReference type="Pfam" id="PF15227">
    <property type="entry name" value="zf-C3HC4_4"/>
    <property type="match status" value="1"/>
</dbReference>
<dbReference type="CDD" id="cd12888">
    <property type="entry name" value="SPRY_PRY_TRIM7_like"/>
    <property type="match status" value="1"/>
</dbReference>
<evidence type="ECO:0000256" key="4">
    <source>
        <dbReference type="PROSITE-ProRule" id="PRU00024"/>
    </source>
</evidence>
<dbReference type="Pfam" id="PF13765">
    <property type="entry name" value="PRY"/>
    <property type="match status" value="1"/>
</dbReference>
<evidence type="ECO:0000313" key="9">
    <source>
        <dbReference type="Ensembl" id="ENSANIP00000025165.1"/>
    </source>
</evidence>
<dbReference type="PROSITE" id="PS50089">
    <property type="entry name" value="ZF_RING_2"/>
    <property type="match status" value="1"/>
</dbReference>
<dbReference type="SMART" id="SM00589">
    <property type="entry name" value="PRY"/>
    <property type="match status" value="1"/>
</dbReference>
<dbReference type="SUPFAM" id="SSF57850">
    <property type="entry name" value="RING/U-box"/>
    <property type="match status" value="1"/>
</dbReference>
<dbReference type="CDD" id="cd16594">
    <property type="entry name" value="RING-HC_TRIM7-like_C-IV"/>
    <property type="match status" value="1"/>
</dbReference>
<dbReference type="PROSITE" id="PS00518">
    <property type="entry name" value="ZF_RING_1"/>
    <property type="match status" value="1"/>
</dbReference>
<dbReference type="GO" id="GO:0008270">
    <property type="term" value="F:zinc ion binding"/>
    <property type="evidence" value="ECO:0007669"/>
    <property type="project" value="UniProtKB-KW"/>
</dbReference>
<keyword evidence="1" id="KW-0479">Metal-binding</keyword>
<keyword evidence="10" id="KW-1185">Reference proteome</keyword>
<reference evidence="9" key="2">
    <citation type="submission" date="2025-09" db="UniProtKB">
        <authorList>
            <consortium name="Ensembl"/>
        </authorList>
    </citation>
    <scope>IDENTIFICATION</scope>
</reference>
<reference evidence="9" key="1">
    <citation type="submission" date="2025-08" db="UniProtKB">
        <authorList>
            <consortium name="Ensembl"/>
        </authorList>
    </citation>
    <scope>IDENTIFICATION</scope>
</reference>
<dbReference type="CDD" id="cd19762">
    <property type="entry name" value="Bbox2_TRIM7-like"/>
    <property type="match status" value="1"/>
</dbReference>